<dbReference type="EMBL" id="JAQIZT010000005">
    <property type="protein sequence ID" value="KAJ6996222.1"/>
    <property type="molecule type" value="Genomic_DNA"/>
</dbReference>
<dbReference type="EMBL" id="JAQIZT010000005">
    <property type="protein sequence ID" value="KAJ6996225.1"/>
    <property type="molecule type" value="Genomic_DNA"/>
</dbReference>
<protein>
    <submittedName>
        <fullName evidence="1">Uncharacterized protein</fullName>
    </submittedName>
</protein>
<sequence>MVGFVPTFDEVSFFSAAERRMVGQCSLYRPLDLDPQHPEVFNSTEPSMAS</sequence>
<dbReference type="Proteomes" id="UP001164929">
    <property type="component" value="Chromosome 5"/>
</dbReference>
<name>A0AAD6QTA9_9ROSI</name>
<gene>
    <name evidence="1" type="ORF">NC653_012966</name>
    <name evidence="2" type="ORF">NC653_012969</name>
</gene>
<reference evidence="1" key="1">
    <citation type="journal article" date="2023" name="Mol. Ecol. Resour.">
        <title>Chromosome-level genome assembly of a triploid poplar Populus alba 'Berolinensis'.</title>
        <authorList>
            <person name="Chen S."/>
            <person name="Yu Y."/>
            <person name="Wang X."/>
            <person name="Wang S."/>
            <person name="Zhang T."/>
            <person name="Zhou Y."/>
            <person name="He R."/>
            <person name="Meng N."/>
            <person name="Wang Y."/>
            <person name="Liu W."/>
            <person name="Liu Z."/>
            <person name="Liu J."/>
            <person name="Guo Q."/>
            <person name="Huang H."/>
            <person name="Sederoff R.R."/>
            <person name="Wang G."/>
            <person name="Qu G."/>
            <person name="Chen S."/>
        </authorList>
    </citation>
    <scope>NUCLEOTIDE SEQUENCE</scope>
    <source>
        <strain evidence="1">SC-2020</strain>
    </source>
</reference>
<keyword evidence="3" id="KW-1185">Reference proteome</keyword>
<evidence type="ECO:0000313" key="3">
    <source>
        <dbReference type="Proteomes" id="UP001164929"/>
    </source>
</evidence>
<accession>A0AAD6QTA9</accession>
<comment type="caution">
    <text evidence="1">The sequence shown here is derived from an EMBL/GenBank/DDBJ whole genome shotgun (WGS) entry which is preliminary data.</text>
</comment>
<evidence type="ECO:0000313" key="1">
    <source>
        <dbReference type="EMBL" id="KAJ6996222.1"/>
    </source>
</evidence>
<dbReference type="AlphaFoldDB" id="A0AAD6QTA9"/>
<evidence type="ECO:0000313" key="2">
    <source>
        <dbReference type="EMBL" id="KAJ6996225.1"/>
    </source>
</evidence>
<organism evidence="1 3">
    <name type="scientific">Populus alba x Populus x berolinensis</name>
    <dbReference type="NCBI Taxonomy" id="444605"/>
    <lineage>
        <taxon>Eukaryota</taxon>
        <taxon>Viridiplantae</taxon>
        <taxon>Streptophyta</taxon>
        <taxon>Embryophyta</taxon>
        <taxon>Tracheophyta</taxon>
        <taxon>Spermatophyta</taxon>
        <taxon>Magnoliopsida</taxon>
        <taxon>eudicotyledons</taxon>
        <taxon>Gunneridae</taxon>
        <taxon>Pentapetalae</taxon>
        <taxon>rosids</taxon>
        <taxon>fabids</taxon>
        <taxon>Malpighiales</taxon>
        <taxon>Salicaceae</taxon>
        <taxon>Saliceae</taxon>
        <taxon>Populus</taxon>
    </lineage>
</organism>
<proteinExistence type="predicted"/>